<evidence type="ECO:0000313" key="3">
    <source>
        <dbReference type="EMBL" id="KAK0743324.1"/>
    </source>
</evidence>
<feature type="region of interest" description="Disordered" evidence="1">
    <location>
        <begin position="56"/>
        <end position="196"/>
    </location>
</feature>
<protein>
    <submittedName>
        <fullName evidence="3">Clr5 domain-containing protein</fullName>
    </submittedName>
</protein>
<comment type="caution">
    <text evidence="3">The sequence shown here is derived from an EMBL/GenBank/DDBJ whole genome shotgun (WGS) entry which is preliminary data.</text>
</comment>
<dbReference type="AlphaFoldDB" id="A0AA40K287"/>
<feature type="domain" description="Clr5" evidence="2">
    <location>
        <begin position="1"/>
        <end position="54"/>
    </location>
</feature>
<dbReference type="Pfam" id="PF14420">
    <property type="entry name" value="Clr5"/>
    <property type="match status" value="1"/>
</dbReference>
<reference evidence="3" key="1">
    <citation type="submission" date="2023-06" db="EMBL/GenBank/DDBJ databases">
        <title>Genome-scale phylogeny and comparative genomics of the fungal order Sordariales.</title>
        <authorList>
            <consortium name="Lawrence Berkeley National Laboratory"/>
            <person name="Hensen N."/>
            <person name="Bonometti L."/>
            <person name="Westerberg I."/>
            <person name="Brannstrom I.O."/>
            <person name="Guillou S."/>
            <person name="Cros-Aarteil S."/>
            <person name="Calhoun S."/>
            <person name="Haridas S."/>
            <person name="Kuo A."/>
            <person name="Mondo S."/>
            <person name="Pangilinan J."/>
            <person name="Riley R."/>
            <person name="LaButti K."/>
            <person name="Andreopoulos B."/>
            <person name="Lipzen A."/>
            <person name="Chen C."/>
            <person name="Yanf M."/>
            <person name="Daum C."/>
            <person name="Ng V."/>
            <person name="Clum A."/>
            <person name="Steindorff A."/>
            <person name="Ohm R."/>
            <person name="Martin F."/>
            <person name="Silar P."/>
            <person name="Natvig D."/>
            <person name="Lalanne C."/>
            <person name="Gautier V."/>
            <person name="Ament-velasquez S.L."/>
            <person name="Kruys A."/>
            <person name="Hutchinson M.I."/>
            <person name="Powell A.J."/>
            <person name="Barry K."/>
            <person name="Miller A.N."/>
            <person name="Grigoriev I.V."/>
            <person name="Debuchy R."/>
            <person name="Gladieux P."/>
            <person name="Thoren M.H."/>
            <person name="Johannesson H."/>
        </authorList>
    </citation>
    <scope>NUCLEOTIDE SEQUENCE</scope>
    <source>
        <strain evidence="3">SMH3187-1</strain>
    </source>
</reference>
<feature type="compositionally biased region" description="Basic and acidic residues" evidence="1">
    <location>
        <begin position="62"/>
        <end position="92"/>
    </location>
</feature>
<dbReference type="InterPro" id="IPR025676">
    <property type="entry name" value="Clr5_dom"/>
</dbReference>
<evidence type="ECO:0000313" key="4">
    <source>
        <dbReference type="Proteomes" id="UP001172155"/>
    </source>
</evidence>
<gene>
    <name evidence="3" type="ORF">B0T18DRAFT_181917</name>
</gene>
<dbReference type="EMBL" id="JAUKUD010000005">
    <property type="protein sequence ID" value="KAK0743324.1"/>
    <property type="molecule type" value="Genomic_DNA"/>
</dbReference>
<sequence length="196" mass="22195">MTKSWEEHKETIIFQYKEHNKPLHEVQRFMEDRHGFKASTRAYRSRFDKWGVHKYSCRKRKGSDDEQGHSEYADNDHRLSTDMHSPDPERQDSQYGYQDEADSSSPSSISPSSSHDRHFYGAGIGGATPPSDLGSPVTKFETQSPYSHHHHHHQAPLTPPSLRHPLAPPPPRRATSQTPGSTRTTTSLATTTEPSP</sequence>
<feature type="compositionally biased region" description="Low complexity" evidence="1">
    <location>
        <begin position="103"/>
        <end position="113"/>
    </location>
</feature>
<name>A0AA40K287_9PEZI</name>
<proteinExistence type="predicted"/>
<keyword evidence="4" id="KW-1185">Reference proteome</keyword>
<organism evidence="3 4">
    <name type="scientific">Schizothecium vesticola</name>
    <dbReference type="NCBI Taxonomy" id="314040"/>
    <lineage>
        <taxon>Eukaryota</taxon>
        <taxon>Fungi</taxon>
        <taxon>Dikarya</taxon>
        <taxon>Ascomycota</taxon>
        <taxon>Pezizomycotina</taxon>
        <taxon>Sordariomycetes</taxon>
        <taxon>Sordariomycetidae</taxon>
        <taxon>Sordariales</taxon>
        <taxon>Schizotheciaceae</taxon>
        <taxon>Schizothecium</taxon>
    </lineage>
</organism>
<dbReference type="Proteomes" id="UP001172155">
    <property type="component" value="Unassembled WGS sequence"/>
</dbReference>
<evidence type="ECO:0000256" key="1">
    <source>
        <dbReference type="SAM" id="MobiDB-lite"/>
    </source>
</evidence>
<accession>A0AA40K287</accession>
<evidence type="ECO:0000259" key="2">
    <source>
        <dbReference type="Pfam" id="PF14420"/>
    </source>
</evidence>
<feature type="compositionally biased region" description="Low complexity" evidence="1">
    <location>
        <begin position="173"/>
        <end position="196"/>
    </location>
</feature>